<keyword evidence="1" id="KW-0808">Transferase</keyword>
<accession>A0A3D9ZEJ6</accession>
<organism evidence="1 2">
    <name type="scientific">Asanoa ferruginea</name>
    <dbReference type="NCBI Taxonomy" id="53367"/>
    <lineage>
        <taxon>Bacteria</taxon>
        <taxon>Bacillati</taxon>
        <taxon>Actinomycetota</taxon>
        <taxon>Actinomycetes</taxon>
        <taxon>Micromonosporales</taxon>
        <taxon>Micromonosporaceae</taxon>
        <taxon>Asanoa</taxon>
    </lineage>
</organism>
<dbReference type="GO" id="GO:0019748">
    <property type="term" value="P:secondary metabolic process"/>
    <property type="evidence" value="ECO:0007669"/>
    <property type="project" value="InterPro"/>
</dbReference>
<dbReference type="SUPFAM" id="SSF56112">
    <property type="entry name" value="Protein kinase-like (PK-like)"/>
    <property type="match status" value="1"/>
</dbReference>
<dbReference type="InterPro" id="IPR011009">
    <property type="entry name" value="Kinase-like_dom_sf"/>
</dbReference>
<dbReference type="Proteomes" id="UP000256913">
    <property type="component" value="Unassembled WGS sequence"/>
</dbReference>
<dbReference type="RefSeq" id="WP_116067451.1">
    <property type="nucleotide sequence ID" value="NZ_BONB01000147.1"/>
</dbReference>
<dbReference type="OrthoDB" id="3638028at2"/>
<dbReference type="GO" id="GO:0016773">
    <property type="term" value="F:phosphotransferase activity, alcohol group as acceptor"/>
    <property type="evidence" value="ECO:0007669"/>
    <property type="project" value="InterPro"/>
</dbReference>
<evidence type="ECO:0000313" key="1">
    <source>
        <dbReference type="EMBL" id="REF95836.1"/>
    </source>
</evidence>
<dbReference type="Pfam" id="PF04655">
    <property type="entry name" value="APH_6_hur"/>
    <property type="match status" value="1"/>
</dbReference>
<keyword evidence="1" id="KW-0418">Kinase</keyword>
<sequence>MRGFDLVPATLPMVQQLSRLPDGRRWLAELPSLVEQVRAAFGLRLAPPLHAGSCSWVAPAELPDGTRAIVKIGWPHRGMYGEPVALRSWNGRGAVHLLAHDPSRHALLLERCEPGLPLADSTAEPEDRLRAGCAVLRLLWQARPAEELERLGSVTAEWADVAEERMARIRPGYDPGLVAEGVGLLRQLPGSADRAVLLHGDFNPGNILSAYDGGWVAIDPKPMIGDPGYDPWPLLEQVDDPLAHPDPAAVLRRRVQVLADELSLAAERIVLWSVARRVEAALWLAHHDNVPGGAAIMGEARVLADV</sequence>
<reference evidence="1 2" key="1">
    <citation type="submission" date="2018-08" db="EMBL/GenBank/DDBJ databases">
        <title>Sequencing the genomes of 1000 actinobacteria strains.</title>
        <authorList>
            <person name="Klenk H.-P."/>
        </authorList>
    </citation>
    <scope>NUCLEOTIDE SEQUENCE [LARGE SCALE GENOMIC DNA]</scope>
    <source>
        <strain evidence="1 2">DSM 44099</strain>
    </source>
</reference>
<comment type="caution">
    <text evidence="1">The sequence shown here is derived from an EMBL/GenBank/DDBJ whole genome shotgun (WGS) entry which is preliminary data.</text>
</comment>
<dbReference type="InterPro" id="IPR006748">
    <property type="entry name" value="NH2Glyco/OHUrea_AB-resist_kin"/>
</dbReference>
<keyword evidence="2" id="KW-1185">Reference proteome</keyword>
<evidence type="ECO:0000313" key="2">
    <source>
        <dbReference type="Proteomes" id="UP000256913"/>
    </source>
</evidence>
<protein>
    <submittedName>
        <fullName evidence="1">Streptomycin 6-kinase</fullName>
    </submittedName>
</protein>
<name>A0A3D9ZEJ6_9ACTN</name>
<dbReference type="EMBL" id="QUMQ01000001">
    <property type="protein sequence ID" value="REF95836.1"/>
    <property type="molecule type" value="Genomic_DNA"/>
</dbReference>
<dbReference type="GO" id="GO:0016301">
    <property type="term" value="F:kinase activity"/>
    <property type="evidence" value="ECO:0007669"/>
    <property type="project" value="UniProtKB-KW"/>
</dbReference>
<gene>
    <name evidence="1" type="ORF">DFJ67_1798</name>
</gene>
<dbReference type="AlphaFoldDB" id="A0A3D9ZEJ6"/>
<proteinExistence type="predicted"/>